<dbReference type="RefSeq" id="WP_202246509.1">
    <property type="nucleotide sequence ID" value="NZ_JAESIY010000015.1"/>
</dbReference>
<keyword evidence="1" id="KW-0812">Transmembrane</keyword>
<dbReference type="EMBL" id="JAESIY010000015">
    <property type="protein sequence ID" value="MBL3658718.1"/>
    <property type="molecule type" value="Genomic_DNA"/>
</dbReference>
<protein>
    <submittedName>
        <fullName evidence="3">Metallophosphoesterase</fullName>
    </submittedName>
</protein>
<dbReference type="Proteomes" id="UP000659388">
    <property type="component" value="Unassembled WGS sequence"/>
</dbReference>
<feature type="domain" description="Calcineurin-like phosphoesterase" evidence="2">
    <location>
        <begin position="120"/>
        <end position="336"/>
    </location>
</feature>
<keyword evidence="1" id="KW-1133">Transmembrane helix</keyword>
<dbReference type="PANTHER" id="PTHR46546:SF4">
    <property type="entry name" value="SHEWANELLA-LIKE PROTEIN PHOSPHATASE 1"/>
    <property type="match status" value="1"/>
</dbReference>
<name>A0A937K0V1_9BACT</name>
<proteinExistence type="predicted"/>
<dbReference type="Pfam" id="PF00149">
    <property type="entry name" value="Metallophos"/>
    <property type="match status" value="1"/>
</dbReference>
<evidence type="ECO:0000256" key="1">
    <source>
        <dbReference type="SAM" id="Phobius"/>
    </source>
</evidence>
<dbReference type="InterPro" id="IPR004843">
    <property type="entry name" value="Calcineurin-like_PHP"/>
</dbReference>
<keyword evidence="1" id="KW-0472">Membrane</keyword>
<evidence type="ECO:0000313" key="3">
    <source>
        <dbReference type="EMBL" id="MBL3658718.1"/>
    </source>
</evidence>
<gene>
    <name evidence="3" type="ORF">JL102_21385</name>
</gene>
<evidence type="ECO:0000313" key="4">
    <source>
        <dbReference type="Proteomes" id="UP000659388"/>
    </source>
</evidence>
<accession>A0A937K0V1</accession>
<dbReference type="AlphaFoldDB" id="A0A937K0V1"/>
<dbReference type="PANTHER" id="PTHR46546">
    <property type="entry name" value="SHEWANELLA-LIKE PROTEIN PHOSPHATASE 1"/>
    <property type="match status" value="1"/>
</dbReference>
<feature type="transmembrane region" description="Helical" evidence="1">
    <location>
        <begin position="12"/>
        <end position="32"/>
    </location>
</feature>
<dbReference type="GO" id="GO:0016787">
    <property type="term" value="F:hydrolase activity"/>
    <property type="evidence" value="ECO:0007669"/>
    <property type="project" value="InterPro"/>
</dbReference>
<dbReference type="InterPro" id="IPR029052">
    <property type="entry name" value="Metallo-depent_PP-like"/>
</dbReference>
<organism evidence="3 4">
    <name type="scientific">Fulvivirga sediminis</name>
    <dbReference type="NCBI Taxonomy" id="2803949"/>
    <lineage>
        <taxon>Bacteria</taxon>
        <taxon>Pseudomonadati</taxon>
        <taxon>Bacteroidota</taxon>
        <taxon>Cytophagia</taxon>
        <taxon>Cytophagales</taxon>
        <taxon>Fulvivirgaceae</taxon>
        <taxon>Fulvivirga</taxon>
    </lineage>
</organism>
<evidence type="ECO:0000259" key="2">
    <source>
        <dbReference type="Pfam" id="PF00149"/>
    </source>
</evidence>
<dbReference type="SUPFAM" id="SSF56300">
    <property type="entry name" value="Metallo-dependent phosphatases"/>
    <property type="match status" value="1"/>
</dbReference>
<sequence length="390" mass="44764">MKRRIFRYLKHVGLTFLLILAILIPVGIYHGAQLSYGHNNARINLNGEGPYVFYQSDSVLQAYYIRGNKDEGFYLDTTQYQHNEPIPAQVFFPLDSTYFNFTINAKFTSPESVYSDDQQIIAISDIESGFKTFRDFLIHNKVIDEGLNWIFGKNHLVLNGDFVDRGFSTTQVLWFIYKLEQQAKAQGGTVHFILGNHELKNMYGDYQASALKYTFVASILGKTQADLLGKKSVLGRWLSSKNVMELINGNLFVHGGLHPDLADMDLNIEQINRYLRSTYYTAPYPKVQANETEMLISSAKGICWYRGYFKEDLEQANVESLLNTFNAERIIVGHTLQHKVKSFYEDKVIGIDVKHAKDYHKNWPQFGSEGLLIKDNNCFRLLEDGEKVDL</sequence>
<reference evidence="3" key="1">
    <citation type="submission" date="2021-01" db="EMBL/GenBank/DDBJ databases">
        <title>Fulvivirga kasyanovii gen. nov., sp nov., a novel member of the phylum Bacteroidetes isolated from seawater in a mussel farm.</title>
        <authorList>
            <person name="Zhao L.-H."/>
            <person name="Wang Z.-J."/>
        </authorList>
    </citation>
    <scope>NUCLEOTIDE SEQUENCE</scope>
    <source>
        <strain evidence="3">2943</strain>
    </source>
</reference>
<keyword evidence="4" id="KW-1185">Reference proteome</keyword>
<dbReference type="Gene3D" id="3.60.21.10">
    <property type="match status" value="1"/>
</dbReference>
<comment type="caution">
    <text evidence="3">The sequence shown here is derived from an EMBL/GenBank/DDBJ whole genome shotgun (WGS) entry which is preliminary data.</text>
</comment>